<evidence type="ECO:0000259" key="4">
    <source>
        <dbReference type="PROSITE" id="PS50893"/>
    </source>
</evidence>
<dbReference type="InterPro" id="IPR027417">
    <property type="entry name" value="P-loop_NTPase"/>
</dbReference>
<accession>A0A6J4R5C6</accession>
<dbReference type="InterPro" id="IPR017871">
    <property type="entry name" value="ABC_transporter-like_CS"/>
</dbReference>
<keyword evidence="1" id="KW-0547">Nucleotide-binding</keyword>
<feature type="region of interest" description="Disordered" evidence="3">
    <location>
        <begin position="246"/>
        <end position="278"/>
    </location>
</feature>
<dbReference type="GO" id="GO:0005886">
    <property type="term" value="C:plasma membrane"/>
    <property type="evidence" value="ECO:0007669"/>
    <property type="project" value="TreeGrafter"/>
</dbReference>
<dbReference type="Pfam" id="PF00005">
    <property type="entry name" value="ABC_tran"/>
    <property type="match status" value="1"/>
</dbReference>
<evidence type="ECO:0000256" key="3">
    <source>
        <dbReference type="SAM" id="MobiDB-lite"/>
    </source>
</evidence>
<dbReference type="Gene3D" id="3.40.50.300">
    <property type="entry name" value="P-loop containing nucleotide triphosphate hydrolases"/>
    <property type="match status" value="1"/>
</dbReference>
<dbReference type="SUPFAM" id="SSF52540">
    <property type="entry name" value="P-loop containing nucleoside triphosphate hydrolases"/>
    <property type="match status" value="1"/>
</dbReference>
<dbReference type="GO" id="GO:0022857">
    <property type="term" value="F:transmembrane transporter activity"/>
    <property type="evidence" value="ECO:0007669"/>
    <property type="project" value="TreeGrafter"/>
</dbReference>
<evidence type="ECO:0000313" key="5">
    <source>
        <dbReference type="EMBL" id="CAA9463259.1"/>
    </source>
</evidence>
<dbReference type="PROSITE" id="PS50893">
    <property type="entry name" value="ABC_TRANSPORTER_2"/>
    <property type="match status" value="1"/>
</dbReference>
<evidence type="ECO:0000256" key="1">
    <source>
        <dbReference type="ARBA" id="ARBA00022741"/>
    </source>
</evidence>
<organism evidence="5">
    <name type="scientific">uncultured Rubrobacteraceae bacterium</name>
    <dbReference type="NCBI Taxonomy" id="349277"/>
    <lineage>
        <taxon>Bacteria</taxon>
        <taxon>Bacillati</taxon>
        <taxon>Actinomycetota</taxon>
        <taxon>Rubrobacteria</taxon>
        <taxon>Rubrobacterales</taxon>
        <taxon>Rubrobacteraceae</taxon>
        <taxon>environmental samples</taxon>
    </lineage>
</organism>
<proteinExistence type="predicted"/>
<gene>
    <name evidence="5" type="ORF">AVDCRST_MAG25-1157</name>
</gene>
<dbReference type="SMART" id="SM00382">
    <property type="entry name" value="AAA"/>
    <property type="match status" value="1"/>
</dbReference>
<dbReference type="GO" id="GO:0005524">
    <property type="term" value="F:ATP binding"/>
    <property type="evidence" value="ECO:0007669"/>
    <property type="project" value="UniProtKB-KW"/>
</dbReference>
<dbReference type="InterPro" id="IPR003593">
    <property type="entry name" value="AAA+_ATPase"/>
</dbReference>
<protein>
    <submittedName>
        <fullName evidence="5">Phosphonate ABC transporter ATP-binding protein PhnC</fullName>
    </submittedName>
</protein>
<sequence>MGQCLALNSVGVRFGGRAALDGVTLSVAPGEKLAVIGASGAGKSTLFRALTRSVALHSGSANLGGRDLYALSGRELGAIRRGVGTIYQAYNLVPELSAGMNVALGEVGGMGKLATLRTLLLGPGGDLSRRVEGALEQMGLGDRVRARTADLSGGQQQRVAVARLLVQRPGLILADEPFAAVDPVTAERVMEALLELNHGGATLLVNLHDVAIARTFPRIVALREGRVAFDGGPEDLTDGLLAKVYEGDEGRVEPEEEQGPRLREPMRVAEGRDGVSAH</sequence>
<evidence type="ECO:0000256" key="2">
    <source>
        <dbReference type="ARBA" id="ARBA00022840"/>
    </source>
</evidence>
<dbReference type="PANTHER" id="PTHR24220">
    <property type="entry name" value="IMPORT ATP-BINDING PROTEIN"/>
    <property type="match status" value="1"/>
</dbReference>
<dbReference type="InterPro" id="IPR003439">
    <property type="entry name" value="ABC_transporter-like_ATP-bd"/>
</dbReference>
<dbReference type="GO" id="GO:0016887">
    <property type="term" value="F:ATP hydrolysis activity"/>
    <property type="evidence" value="ECO:0007669"/>
    <property type="project" value="InterPro"/>
</dbReference>
<dbReference type="InterPro" id="IPR015854">
    <property type="entry name" value="ABC_transpr_LolD-like"/>
</dbReference>
<dbReference type="EMBL" id="CADCVI010000071">
    <property type="protein sequence ID" value="CAA9463259.1"/>
    <property type="molecule type" value="Genomic_DNA"/>
</dbReference>
<keyword evidence="2 5" id="KW-0067">ATP-binding</keyword>
<dbReference type="PROSITE" id="PS00211">
    <property type="entry name" value="ABC_TRANSPORTER_1"/>
    <property type="match status" value="1"/>
</dbReference>
<dbReference type="AlphaFoldDB" id="A0A6J4R5C6"/>
<name>A0A6J4R5C6_9ACTN</name>
<feature type="domain" description="ABC transporter" evidence="4">
    <location>
        <begin position="5"/>
        <end position="249"/>
    </location>
</feature>
<reference evidence="5" key="1">
    <citation type="submission" date="2020-02" db="EMBL/GenBank/DDBJ databases">
        <authorList>
            <person name="Meier V. D."/>
        </authorList>
    </citation>
    <scope>NUCLEOTIDE SEQUENCE</scope>
    <source>
        <strain evidence="5">AVDCRST_MAG25</strain>
    </source>
</reference>